<sequence>MKRSLFLLGVLAAHLLLPGCGSGESAPASNDKTGAPACDAYVARLEACAGAAPADLRTAHDAAIREARDRFEHSADTAASDTERVALEDTCKRLTDALSGRPGCP</sequence>
<evidence type="ECO:0008006" key="4">
    <source>
        <dbReference type="Google" id="ProtNLM"/>
    </source>
</evidence>
<dbReference type="STRING" id="1192034.CAP_4559"/>
<dbReference type="AlphaFoldDB" id="A0A017T6K1"/>
<dbReference type="RefSeq" id="WP_052375645.1">
    <property type="nucleotide sequence ID" value="NZ_ASRX01000034.1"/>
</dbReference>
<feature type="chain" id="PRO_5001496934" description="Lipoprotein" evidence="1">
    <location>
        <begin position="23"/>
        <end position="105"/>
    </location>
</feature>
<proteinExistence type="predicted"/>
<feature type="signal peptide" evidence="1">
    <location>
        <begin position="1"/>
        <end position="22"/>
    </location>
</feature>
<accession>A0A017T6K1</accession>
<dbReference type="Proteomes" id="UP000019678">
    <property type="component" value="Unassembled WGS sequence"/>
</dbReference>
<gene>
    <name evidence="2" type="ORF">CAP_4559</name>
</gene>
<evidence type="ECO:0000256" key="1">
    <source>
        <dbReference type="SAM" id="SignalP"/>
    </source>
</evidence>
<reference evidence="2 3" key="1">
    <citation type="submission" date="2013-05" db="EMBL/GenBank/DDBJ databases">
        <title>Genome assembly of Chondromyces apiculatus DSM 436.</title>
        <authorList>
            <person name="Sharma G."/>
            <person name="Khatri I."/>
            <person name="Kaur C."/>
            <person name="Mayilraj S."/>
            <person name="Subramanian S."/>
        </authorList>
    </citation>
    <scope>NUCLEOTIDE SEQUENCE [LARGE SCALE GENOMIC DNA]</scope>
    <source>
        <strain evidence="2 3">DSM 436</strain>
    </source>
</reference>
<comment type="caution">
    <text evidence="2">The sequence shown here is derived from an EMBL/GenBank/DDBJ whole genome shotgun (WGS) entry which is preliminary data.</text>
</comment>
<organism evidence="2 3">
    <name type="scientific">Chondromyces apiculatus DSM 436</name>
    <dbReference type="NCBI Taxonomy" id="1192034"/>
    <lineage>
        <taxon>Bacteria</taxon>
        <taxon>Pseudomonadati</taxon>
        <taxon>Myxococcota</taxon>
        <taxon>Polyangia</taxon>
        <taxon>Polyangiales</taxon>
        <taxon>Polyangiaceae</taxon>
        <taxon>Chondromyces</taxon>
    </lineage>
</organism>
<evidence type="ECO:0000313" key="2">
    <source>
        <dbReference type="EMBL" id="EYF04420.1"/>
    </source>
</evidence>
<evidence type="ECO:0000313" key="3">
    <source>
        <dbReference type="Proteomes" id="UP000019678"/>
    </source>
</evidence>
<dbReference type="EMBL" id="ASRX01000034">
    <property type="protein sequence ID" value="EYF04420.1"/>
    <property type="molecule type" value="Genomic_DNA"/>
</dbReference>
<keyword evidence="1" id="KW-0732">Signal</keyword>
<protein>
    <recommendedName>
        <fullName evidence="4">Lipoprotein</fullName>
    </recommendedName>
</protein>
<name>A0A017T6K1_9BACT</name>
<keyword evidence="3" id="KW-1185">Reference proteome</keyword>
<dbReference type="OrthoDB" id="9911020at2"/>